<sequence length="91" mass="10050">MVCLVHCTHAPAPTSKDFERVKQSAYSKVASMVATPERVVAIGTAYRTTRSIRVTTVLGVVVRAMSNGGYLLFKESSRLQAEECQRYPKTL</sequence>
<dbReference type="EMBL" id="BLAY01000040">
    <property type="protein sequence ID" value="GET38149.1"/>
    <property type="molecule type" value="Genomic_DNA"/>
</dbReference>
<proteinExistence type="predicted"/>
<dbReference type="Proteomes" id="UP001050975">
    <property type="component" value="Unassembled WGS sequence"/>
</dbReference>
<reference evidence="1" key="1">
    <citation type="submission" date="2019-10" db="EMBL/GenBank/DDBJ databases">
        <title>Draft genome sequece of Microseira wollei NIES-4236.</title>
        <authorList>
            <person name="Yamaguchi H."/>
            <person name="Suzuki S."/>
            <person name="Kawachi M."/>
        </authorList>
    </citation>
    <scope>NUCLEOTIDE SEQUENCE</scope>
    <source>
        <strain evidence="1">NIES-4236</strain>
    </source>
</reference>
<dbReference type="AlphaFoldDB" id="A0AAV3X7K9"/>
<gene>
    <name evidence="1" type="ORF">MiSe_29030</name>
</gene>
<protein>
    <submittedName>
        <fullName evidence="1">Uncharacterized protein</fullName>
    </submittedName>
</protein>
<organism evidence="1 2">
    <name type="scientific">Microseira wollei NIES-4236</name>
    <dbReference type="NCBI Taxonomy" id="2530354"/>
    <lineage>
        <taxon>Bacteria</taxon>
        <taxon>Bacillati</taxon>
        <taxon>Cyanobacteriota</taxon>
        <taxon>Cyanophyceae</taxon>
        <taxon>Oscillatoriophycideae</taxon>
        <taxon>Aerosakkonematales</taxon>
        <taxon>Aerosakkonemataceae</taxon>
        <taxon>Microseira</taxon>
    </lineage>
</organism>
<name>A0AAV3X7K9_9CYAN</name>
<accession>A0AAV3X7K9</accession>
<evidence type="ECO:0000313" key="2">
    <source>
        <dbReference type="Proteomes" id="UP001050975"/>
    </source>
</evidence>
<keyword evidence="2" id="KW-1185">Reference proteome</keyword>
<evidence type="ECO:0000313" key="1">
    <source>
        <dbReference type="EMBL" id="GET38149.1"/>
    </source>
</evidence>
<comment type="caution">
    <text evidence="1">The sequence shown here is derived from an EMBL/GenBank/DDBJ whole genome shotgun (WGS) entry which is preliminary data.</text>
</comment>